<dbReference type="PANTHER" id="PTHR43304:SF1">
    <property type="entry name" value="PAC DOMAIN-CONTAINING PROTEIN"/>
    <property type="match status" value="1"/>
</dbReference>
<dbReference type="Gene3D" id="1.10.287.130">
    <property type="match status" value="1"/>
</dbReference>
<evidence type="ECO:0000313" key="6">
    <source>
        <dbReference type="EMBL" id="BAU53848.1"/>
    </source>
</evidence>
<dbReference type="PANTHER" id="PTHR43304">
    <property type="entry name" value="PHYTOCHROME-LIKE PROTEIN CPH1"/>
    <property type="match status" value="1"/>
</dbReference>
<dbReference type="NCBIfam" id="TIGR00229">
    <property type="entry name" value="sensory_box"/>
    <property type="match status" value="1"/>
</dbReference>
<dbReference type="InterPro" id="IPR036097">
    <property type="entry name" value="HisK_dim/P_sf"/>
</dbReference>
<dbReference type="SMART" id="SM00388">
    <property type="entry name" value="HisKA"/>
    <property type="match status" value="1"/>
</dbReference>
<dbReference type="InterPro" id="IPR003594">
    <property type="entry name" value="HATPase_dom"/>
</dbReference>
<dbReference type="PROSITE" id="PS50113">
    <property type="entry name" value="PAC"/>
    <property type="match status" value="1"/>
</dbReference>
<dbReference type="Pfam" id="PF00512">
    <property type="entry name" value="HisKA"/>
    <property type="match status" value="1"/>
</dbReference>
<dbReference type="InterPro" id="IPR035965">
    <property type="entry name" value="PAS-like_dom_sf"/>
</dbReference>
<dbReference type="Gene3D" id="3.30.565.10">
    <property type="entry name" value="Histidine kinase-like ATPase, C-terminal domain"/>
    <property type="match status" value="1"/>
</dbReference>
<dbReference type="EMBL" id="AP017313">
    <property type="protein sequence ID" value="BAU53848.1"/>
    <property type="molecule type" value="Genomic_DNA"/>
</dbReference>
<dbReference type="KEGG" id="mgot:MgSA37_02019"/>
<dbReference type="InterPro" id="IPR005467">
    <property type="entry name" value="His_kinase_dom"/>
</dbReference>
<keyword evidence="3" id="KW-0597">Phosphoprotein</keyword>
<accession>A0A110B5A1</accession>
<keyword evidence="5" id="KW-0418">Kinase</keyword>
<dbReference type="Pfam" id="PF13426">
    <property type="entry name" value="PAS_9"/>
    <property type="match status" value="1"/>
</dbReference>
<keyword evidence="4 6" id="KW-0808">Transferase</keyword>
<dbReference type="InterPro" id="IPR036890">
    <property type="entry name" value="HATPase_C_sf"/>
</dbReference>
<evidence type="ECO:0000256" key="1">
    <source>
        <dbReference type="ARBA" id="ARBA00000085"/>
    </source>
</evidence>
<evidence type="ECO:0000256" key="5">
    <source>
        <dbReference type="ARBA" id="ARBA00022777"/>
    </source>
</evidence>
<dbReference type="InterPro" id="IPR004358">
    <property type="entry name" value="Sig_transdc_His_kin-like_C"/>
</dbReference>
<dbReference type="SUPFAM" id="SSF55874">
    <property type="entry name" value="ATPase domain of HSP90 chaperone/DNA topoisomerase II/histidine kinase"/>
    <property type="match status" value="1"/>
</dbReference>
<evidence type="ECO:0000256" key="3">
    <source>
        <dbReference type="ARBA" id="ARBA00022553"/>
    </source>
</evidence>
<dbReference type="PROSITE" id="PS50112">
    <property type="entry name" value="PAS"/>
    <property type="match status" value="1"/>
</dbReference>
<name>A0A110B5A1_9SPHI</name>
<dbReference type="AlphaFoldDB" id="A0A110B5A1"/>
<protein>
    <recommendedName>
        <fullName evidence="2">histidine kinase</fullName>
        <ecNumber evidence="2">2.7.13.3</ecNumber>
    </recommendedName>
</protein>
<sequence>MQQNKIVIGSVPTNSKKMQVKTNQLRLLKMMEEIEGYAILLLDSQGNIETWNKGAENIKGYNADEIIGEHFSIFYTKEDQDADLPGRLLSEAAQKGSVYNESWRVRKDKTFFWGSITINALFDESDNVIGYAKITRDLTERKIAEEAAIKHAHELEMKNQELEQFVYIASHDLQEPLLTITNFLELAQEEWREKIDKETKLYFEFITQAAVRMKNLIKGLLDYSRIGIEKKMSLIDCNQLIDEVRHDIDASMQKSGAQIIYHNLPSVNGYPNELKQLFQNLLSNAIKFRKSDASPIINIHAALEGRFWKFSITDNGIGFDLKFKNKIFLIFQRLNNRDIFEGNGIGLAYCKKIVQTHGGEIFADSEPGKGSTFYFTIPSE</sequence>
<dbReference type="Gene3D" id="3.30.450.20">
    <property type="entry name" value="PAS domain"/>
    <property type="match status" value="1"/>
</dbReference>
<dbReference type="InterPro" id="IPR003661">
    <property type="entry name" value="HisK_dim/P_dom"/>
</dbReference>
<proteinExistence type="predicted"/>
<dbReference type="InterPro" id="IPR000700">
    <property type="entry name" value="PAS-assoc_C"/>
</dbReference>
<dbReference type="GO" id="GO:0000155">
    <property type="term" value="F:phosphorelay sensor kinase activity"/>
    <property type="evidence" value="ECO:0007669"/>
    <property type="project" value="InterPro"/>
</dbReference>
<comment type="catalytic activity">
    <reaction evidence="1">
        <text>ATP + protein L-histidine = ADP + protein N-phospho-L-histidine.</text>
        <dbReference type="EC" id="2.7.13.3"/>
    </reaction>
</comment>
<dbReference type="InterPro" id="IPR000014">
    <property type="entry name" value="PAS"/>
</dbReference>
<dbReference type="Pfam" id="PF02518">
    <property type="entry name" value="HATPase_c"/>
    <property type="match status" value="1"/>
</dbReference>
<reference evidence="6 7" key="1">
    <citation type="submission" date="2015-12" db="EMBL/GenBank/DDBJ databases">
        <title>Genome sequence of Mucilaginibacter gotjawali.</title>
        <authorList>
            <person name="Lee J.S."/>
            <person name="Lee K.C."/>
            <person name="Kim K.K."/>
            <person name="Lee B.W."/>
        </authorList>
    </citation>
    <scope>NUCLEOTIDE SEQUENCE [LARGE SCALE GENOMIC DNA]</scope>
    <source>
        <strain evidence="6 7">SA3-7</strain>
    </source>
</reference>
<dbReference type="EC" id="2.7.13.3" evidence="2"/>
<dbReference type="SMART" id="SM00387">
    <property type="entry name" value="HATPase_c"/>
    <property type="match status" value="1"/>
</dbReference>
<dbReference type="FunFam" id="3.30.565.10:FF:000006">
    <property type="entry name" value="Sensor histidine kinase WalK"/>
    <property type="match status" value="1"/>
</dbReference>
<dbReference type="PRINTS" id="PR00344">
    <property type="entry name" value="BCTRLSENSOR"/>
</dbReference>
<organism evidence="6 7">
    <name type="scientific">Mucilaginibacter gotjawali</name>
    <dbReference type="NCBI Taxonomy" id="1550579"/>
    <lineage>
        <taxon>Bacteria</taxon>
        <taxon>Pseudomonadati</taxon>
        <taxon>Bacteroidota</taxon>
        <taxon>Sphingobacteriia</taxon>
        <taxon>Sphingobacteriales</taxon>
        <taxon>Sphingobacteriaceae</taxon>
        <taxon>Mucilaginibacter</taxon>
    </lineage>
</organism>
<gene>
    <name evidence="6" type="primary">cph1_2</name>
    <name evidence="6" type="ORF">MgSA37_02019</name>
</gene>
<dbReference type="SUPFAM" id="SSF47384">
    <property type="entry name" value="Homodimeric domain of signal transducing histidine kinase"/>
    <property type="match status" value="1"/>
</dbReference>
<dbReference type="PROSITE" id="PS50109">
    <property type="entry name" value="HIS_KIN"/>
    <property type="match status" value="1"/>
</dbReference>
<dbReference type="RefSeq" id="WP_232010832.1">
    <property type="nucleotide sequence ID" value="NZ_AP017313.1"/>
</dbReference>
<evidence type="ECO:0000313" key="7">
    <source>
        <dbReference type="Proteomes" id="UP000218263"/>
    </source>
</evidence>
<dbReference type="SUPFAM" id="SSF55785">
    <property type="entry name" value="PYP-like sensor domain (PAS domain)"/>
    <property type="match status" value="1"/>
</dbReference>
<dbReference type="Proteomes" id="UP000218263">
    <property type="component" value="Chromosome"/>
</dbReference>
<evidence type="ECO:0000256" key="2">
    <source>
        <dbReference type="ARBA" id="ARBA00012438"/>
    </source>
</evidence>
<dbReference type="CDD" id="cd00082">
    <property type="entry name" value="HisKA"/>
    <property type="match status" value="1"/>
</dbReference>
<dbReference type="InterPro" id="IPR052162">
    <property type="entry name" value="Sensor_kinase/Photoreceptor"/>
</dbReference>
<evidence type="ECO:0000256" key="4">
    <source>
        <dbReference type="ARBA" id="ARBA00022679"/>
    </source>
</evidence>
<keyword evidence="7" id="KW-1185">Reference proteome</keyword>
<dbReference type="CDD" id="cd00130">
    <property type="entry name" value="PAS"/>
    <property type="match status" value="1"/>
</dbReference>